<evidence type="ECO:0000313" key="4">
    <source>
        <dbReference type="Proteomes" id="UP000033092"/>
    </source>
</evidence>
<dbReference type="SUPFAM" id="SSF159245">
    <property type="entry name" value="AttH-like"/>
    <property type="match status" value="1"/>
</dbReference>
<organism evidence="3 4">
    <name type="scientific">Methanosarcina siciliae HI350</name>
    <dbReference type="NCBI Taxonomy" id="1434119"/>
    <lineage>
        <taxon>Archaea</taxon>
        <taxon>Methanobacteriati</taxon>
        <taxon>Methanobacteriota</taxon>
        <taxon>Stenosarchaea group</taxon>
        <taxon>Methanomicrobia</taxon>
        <taxon>Methanosarcinales</taxon>
        <taxon>Methanosarcinaceae</taxon>
        <taxon>Methanosarcina</taxon>
    </lineage>
</organism>
<dbReference type="Proteomes" id="UP000033092">
    <property type="component" value="Chromosome"/>
</dbReference>
<dbReference type="AlphaFoldDB" id="A0A0E3LAG4"/>
<dbReference type="RefSeq" id="WP_148705107.1">
    <property type="nucleotide sequence ID" value="NZ_CP009507.1"/>
</dbReference>
<dbReference type="Pfam" id="PF07143">
    <property type="entry name" value="CrtC"/>
    <property type="match status" value="1"/>
</dbReference>
<feature type="region of interest" description="Disordered" evidence="1">
    <location>
        <begin position="38"/>
        <end position="58"/>
    </location>
</feature>
<dbReference type="Gene3D" id="2.40.370.10">
    <property type="entry name" value="AttH-like domain"/>
    <property type="match status" value="2"/>
</dbReference>
<gene>
    <name evidence="3" type="ORF">MSSIH_1286</name>
</gene>
<dbReference type="InterPro" id="IPR010791">
    <property type="entry name" value="AttH_dom"/>
</dbReference>
<dbReference type="EMBL" id="CP009507">
    <property type="protein sequence ID" value="AKB31976.1"/>
    <property type="molecule type" value="Genomic_DNA"/>
</dbReference>
<evidence type="ECO:0000259" key="2">
    <source>
        <dbReference type="Pfam" id="PF07143"/>
    </source>
</evidence>
<accession>A0A0E3LAG4</accession>
<feature type="region of interest" description="Disordered" evidence="1">
    <location>
        <begin position="443"/>
        <end position="468"/>
    </location>
</feature>
<name>A0A0E3LAG4_9EURY</name>
<dbReference type="KEGG" id="msz:MSSIH_1286"/>
<reference evidence="3 4" key="1">
    <citation type="submission" date="2014-07" db="EMBL/GenBank/DDBJ databases">
        <title>Methanogenic archaea and the global carbon cycle.</title>
        <authorList>
            <person name="Henriksen J.R."/>
            <person name="Luke J."/>
            <person name="Reinhart S."/>
            <person name="Benedict M.N."/>
            <person name="Youngblut N.D."/>
            <person name="Metcalf M.E."/>
            <person name="Whitaker R.J."/>
            <person name="Metcalf W.W."/>
        </authorList>
    </citation>
    <scope>NUCLEOTIDE SEQUENCE [LARGE SCALE GENOMIC DNA]</scope>
    <source>
        <strain evidence="3 4">HI350</strain>
    </source>
</reference>
<feature type="domain" description="AttH" evidence="2">
    <location>
        <begin position="243"/>
        <end position="281"/>
    </location>
</feature>
<dbReference type="PATRIC" id="fig|1434119.4.peg.1635"/>
<evidence type="ECO:0000256" key="1">
    <source>
        <dbReference type="SAM" id="MobiDB-lite"/>
    </source>
</evidence>
<protein>
    <recommendedName>
        <fullName evidence="2">AttH domain-containing protein</fullName>
    </recommendedName>
</protein>
<proteinExistence type="predicted"/>
<sequence length="468" mass="51892">MKIGLKIGLIVSLLLLCLAIPLSAAQASEPAGTYTVNADNETSMNTTTSAQGSAPWLTSPGLNTEEQGLYHFPRDHQWHSGPTYHFNDFDEWHYFTFLGKDLTTGHNISLFVCNLQQGWRNDIQRPHTRAIVAYLDKDEAKFYGHTIDPTGKFVTTGSNGDFNYTIGEVGKEQGLATNYSYSQERWNFKGWATNESNMTAGTPYNVDVTGIVKVPGYIPMAYWGLENIGFNDQYDQNPSTMYGLSYYYVAPEMEMNGTVTLDDGVVHEIEGTAWFEHQWGNFQSPEQLRYFWGYARFPNGDSFTWRQYYGSPAGVVPTTIPYNITAGMMGWDSPQIQQNRFAFVPKGQPPQFAFGPSIVYTPIKWWTSPITNMSYPWWGELKTPKGTFYVSPSATPSQESAGAAGPFIEGALELHSGSIDGPVVAEGFCELAQLPPLGAPNARGLPEATASGDIRFDGGLNHSVQKQN</sequence>
<evidence type="ECO:0000313" key="3">
    <source>
        <dbReference type="EMBL" id="AKB31976.1"/>
    </source>
</evidence>
<dbReference type="InterPro" id="IPR023374">
    <property type="entry name" value="AttH-like_dom_sf"/>
</dbReference>
<feature type="compositionally biased region" description="Polar residues" evidence="1">
    <location>
        <begin position="38"/>
        <end position="52"/>
    </location>
</feature>
<dbReference type="GeneID" id="41605297"/>
<dbReference type="HOGENOM" id="CLU_588776_0_0_2"/>